<dbReference type="CDD" id="cd06261">
    <property type="entry name" value="TM_PBP2"/>
    <property type="match status" value="1"/>
</dbReference>
<dbReference type="CDD" id="cd13610">
    <property type="entry name" value="PBP2_ChoS"/>
    <property type="match status" value="1"/>
</dbReference>
<keyword evidence="11" id="KW-1185">Reference proteome</keyword>
<dbReference type="RefSeq" id="WP_125602371.1">
    <property type="nucleotide sequence ID" value="NZ_JBHSSM010000016.1"/>
</dbReference>
<evidence type="ECO:0000256" key="1">
    <source>
        <dbReference type="ARBA" id="ARBA00004141"/>
    </source>
</evidence>
<dbReference type="InterPro" id="IPR035906">
    <property type="entry name" value="MetI-like_sf"/>
</dbReference>
<dbReference type="PANTHER" id="PTHR30177">
    <property type="entry name" value="GLYCINE BETAINE/L-PROLINE TRANSPORT SYSTEM PERMEASE PROTEIN PROW"/>
    <property type="match status" value="1"/>
</dbReference>
<dbReference type="SUPFAM" id="SSF161098">
    <property type="entry name" value="MetI-like"/>
    <property type="match status" value="1"/>
</dbReference>
<keyword evidence="3 8" id="KW-0812">Transmembrane</keyword>
<dbReference type="Pfam" id="PF00528">
    <property type="entry name" value="BPD_transp_1"/>
    <property type="match status" value="1"/>
</dbReference>
<feature type="transmembrane region" description="Helical" evidence="8">
    <location>
        <begin position="133"/>
        <end position="158"/>
    </location>
</feature>
<comment type="similarity">
    <text evidence="8">Belongs to the binding-protein-dependent transport system permease family.</text>
</comment>
<dbReference type="SUPFAM" id="SSF53850">
    <property type="entry name" value="Periplasmic binding protein-like II"/>
    <property type="match status" value="1"/>
</dbReference>
<dbReference type="Gene3D" id="1.10.3720.10">
    <property type="entry name" value="MetI-like"/>
    <property type="match status" value="1"/>
</dbReference>
<feature type="transmembrane region" description="Helical" evidence="8">
    <location>
        <begin position="20"/>
        <end position="46"/>
    </location>
</feature>
<dbReference type="InterPro" id="IPR000515">
    <property type="entry name" value="MetI-like"/>
</dbReference>
<feature type="transmembrane region" description="Helical" evidence="8">
    <location>
        <begin position="67"/>
        <end position="94"/>
    </location>
</feature>
<dbReference type="InterPro" id="IPR051204">
    <property type="entry name" value="ABC_transp_perm/SBD"/>
</dbReference>
<evidence type="ECO:0000256" key="3">
    <source>
        <dbReference type="ARBA" id="ARBA00022692"/>
    </source>
</evidence>
<evidence type="ECO:0000256" key="6">
    <source>
        <dbReference type="ARBA" id="ARBA00035642"/>
    </source>
</evidence>
<evidence type="ECO:0000259" key="9">
    <source>
        <dbReference type="PROSITE" id="PS50928"/>
    </source>
</evidence>
<comment type="similarity">
    <text evidence="6">In the C-terminal section; belongs to the OsmX family.</text>
</comment>
<evidence type="ECO:0000313" key="10">
    <source>
        <dbReference type="EMBL" id="MFC6315310.1"/>
    </source>
</evidence>
<dbReference type="Proteomes" id="UP001596310">
    <property type="component" value="Unassembled WGS sequence"/>
</dbReference>
<organism evidence="10 11">
    <name type="scientific">Lapidilactobacillus achengensis</name>
    <dbReference type="NCBI Taxonomy" id="2486000"/>
    <lineage>
        <taxon>Bacteria</taxon>
        <taxon>Bacillati</taxon>
        <taxon>Bacillota</taxon>
        <taxon>Bacilli</taxon>
        <taxon>Lactobacillales</taxon>
        <taxon>Lactobacillaceae</taxon>
        <taxon>Lapidilactobacillus</taxon>
    </lineage>
</organism>
<sequence>MNNFVNTLVERKGELLNDTLQHITISLSALLLAMAIAIPLAILVVHHKKVGEILLQVTGVLQTIPSLALLGLLIPIVGIGSVPALIALVVYALLPIFQNTYVGLAEIDPAIEEAAVAFGMSRLRRLIKVEIPIALPIIISGIRSALVLIIGTATLAALVGGGGLGNLILLGIDRNNTALTLIGALASASLAIIFSALINLLQKAKPRVTGLVLVALICGLGGYSVYQKQAANQETITIAGKLGAEPDILINMYAQLIKAADPQAHVVLKSNFGKTSFLFNALKSGQIDLYPEFTGTVLDSLVKVPQTVDKSKLTANETYQEANRLLAKQAQLRLLAPMAYQNTYALAVKQTFATKHGLQTISDLQKVLPQIKAGFTLEFIDRADGYKGVKAKYGLTFPSVQGMEPSLRYEAINQNKINLIDAYSTDSELARYGLVVLQDDRQLFPDYRGAPLMSQAFAQKHPQIVTALNQLAGKISAAEMTAMNYQVNVKKKSAASVAQNYLVKHGLLKGDN</sequence>
<keyword evidence="2 8" id="KW-0813">Transport</keyword>
<keyword evidence="5 8" id="KW-0472">Membrane</keyword>
<dbReference type="Gene3D" id="3.40.190.10">
    <property type="entry name" value="Periplasmic binding protein-like II"/>
    <property type="match status" value="1"/>
</dbReference>
<dbReference type="InterPro" id="IPR007210">
    <property type="entry name" value="ABC_Gly_betaine_transp_sub-bd"/>
</dbReference>
<feature type="transmembrane region" description="Helical" evidence="8">
    <location>
        <begin position="208"/>
        <end position="226"/>
    </location>
</feature>
<dbReference type="EMBL" id="JBHSSM010000016">
    <property type="protein sequence ID" value="MFC6315310.1"/>
    <property type="molecule type" value="Genomic_DNA"/>
</dbReference>
<evidence type="ECO:0000256" key="2">
    <source>
        <dbReference type="ARBA" id="ARBA00022448"/>
    </source>
</evidence>
<name>A0ABW1UR11_9LACO</name>
<evidence type="ECO:0000256" key="7">
    <source>
        <dbReference type="ARBA" id="ARBA00035652"/>
    </source>
</evidence>
<gene>
    <name evidence="10" type="ORF">ACFQHW_06985</name>
</gene>
<evidence type="ECO:0000256" key="5">
    <source>
        <dbReference type="ARBA" id="ARBA00023136"/>
    </source>
</evidence>
<evidence type="ECO:0000256" key="4">
    <source>
        <dbReference type="ARBA" id="ARBA00022989"/>
    </source>
</evidence>
<dbReference type="PANTHER" id="PTHR30177:SF4">
    <property type="entry name" value="OSMOPROTECTANT IMPORT PERMEASE PROTEIN OSMW"/>
    <property type="match status" value="1"/>
</dbReference>
<feature type="transmembrane region" description="Helical" evidence="8">
    <location>
        <begin position="178"/>
        <end position="201"/>
    </location>
</feature>
<feature type="domain" description="ABC transmembrane type-1" evidence="9">
    <location>
        <begin position="19"/>
        <end position="202"/>
    </location>
</feature>
<dbReference type="PROSITE" id="PS50928">
    <property type="entry name" value="ABC_TM1"/>
    <property type="match status" value="1"/>
</dbReference>
<dbReference type="Pfam" id="PF04069">
    <property type="entry name" value="OpuAC"/>
    <property type="match status" value="1"/>
</dbReference>
<reference evidence="11" key="1">
    <citation type="journal article" date="2019" name="Int. J. Syst. Evol. Microbiol.">
        <title>The Global Catalogue of Microorganisms (GCM) 10K type strain sequencing project: providing services to taxonomists for standard genome sequencing and annotation.</title>
        <authorList>
            <consortium name="The Broad Institute Genomics Platform"/>
            <consortium name="The Broad Institute Genome Sequencing Center for Infectious Disease"/>
            <person name="Wu L."/>
            <person name="Ma J."/>
        </authorList>
    </citation>
    <scope>NUCLEOTIDE SEQUENCE [LARGE SCALE GENOMIC DNA]</scope>
    <source>
        <strain evidence="11">CCM 8897</strain>
    </source>
</reference>
<comment type="similarity">
    <text evidence="7">In the N-terminal section; belongs to the binding-protein-dependent transport system permease family.</text>
</comment>
<dbReference type="Gene3D" id="3.40.190.120">
    <property type="entry name" value="Osmoprotection protein (prox), domain 2"/>
    <property type="match status" value="1"/>
</dbReference>
<protein>
    <submittedName>
        <fullName evidence="10">ABC transporter permease/substrate-binding protein</fullName>
    </submittedName>
</protein>
<comment type="caution">
    <text evidence="10">The sequence shown here is derived from an EMBL/GenBank/DDBJ whole genome shotgun (WGS) entry which is preliminary data.</text>
</comment>
<dbReference type="InterPro" id="IPR058089">
    <property type="entry name" value="EgtUBC_SBD"/>
</dbReference>
<comment type="subcellular location">
    <subcellularLocation>
        <location evidence="8">Cell membrane</location>
        <topology evidence="8">Multi-pass membrane protein</topology>
    </subcellularLocation>
    <subcellularLocation>
        <location evidence="1">Membrane</location>
        <topology evidence="1">Multi-pass membrane protein</topology>
    </subcellularLocation>
</comment>
<evidence type="ECO:0000256" key="8">
    <source>
        <dbReference type="RuleBase" id="RU363032"/>
    </source>
</evidence>
<accession>A0ABW1UR11</accession>
<evidence type="ECO:0000313" key="11">
    <source>
        <dbReference type="Proteomes" id="UP001596310"/>
    </source>
</evidence>
<proteinExistence type="inferred from homology"/>
<keyword evidence="4 8" id="KW-1133">Transmembrane helix</keyword>